<dbReference type="PANTHER" id="PTHR30270:SF0">
    <property type="entry name" value="THIAMINE-MONOPHOSPHATE KINASE"/>
    <property type="match status" value="1"/>
</dbReference>
<feature type="binding site" evidence="1">
    <location>
        <position position="51"/>
    </location>
    <ligand>
        <name>Mg(2+)</name>
        <dbReference type="ChEBI" id="CHEBI:18420"/>
        <label>3</label>
    </ligand>
</feature>
<comment type="catalytic activity">
    <reaction evidence="1">
        <text>thiamine phosphate + ATP = thiamine diphosphate + ADP</text>
        <dbReference type="Rhea" id="RHEA:15913"/>
        <dbReference type="ChEBI" id="CHEBI:30616"/>
        <dbReference type="ChEBI" id="CHEBI:37575"/>
        <dbReference type="ChEBI" id="CHEBI:58937"/>
        <dbReference type="ChEBI" id="CHEBI:456216"/>
        <dbReference type="EC" id="2.7.4.16"/>
    </reaction>
</comment>
<dbReference type="InterPro" id="IPR016188">
    <property type="entry name" value="PurM-like_N"/>
</dbReference>
<keyword evidence="1" id="KW-0784">Thiamine biosynthesis</keyword>
<dbReference type="InterPro" id="IPR036676">
    <property type="entry name" value="PurM-like_C_sf"/>
</dbReference>
<feature type="binding site" evidence="1">
    <location>
        <position position="167"/>
    </location>
    <ligand>
        <name>ATP</name>
        <dbReference type="ChEBI" id="CHEBI:30616"/>
    </ligand>
</feature>
<dbReference type="EC" id="2.7.4.16" evidence="1"/>
<dbReference type="GO" id="GO:0009229">
    <property type="term" value="P:thiamine diphosphate biosynthetic process"/>
    <property type="evidence" value="ECO:0007669"/>
    <property type="project" value="UniProtKB-UniRule"/>
</dbReference>
<dbReference type="SUPFAM" id="SSF55326">
    <property type="entry name" value="PurM N-terminal domain-like"/>
    <property type="match status" value="1"/>
</dbReference>
<comment type="pathway">
    <text evidence="1">Cofactor biosynthesis; thiamine diphosphate biosynthesis; thiamine diphosphate from thiamine phosphate: step 1/1.</text>
</comment>
<comment type="caution">
    <text evidence="1">Lacks conserved residue(s) required for the propagation of feature annotation.</text>
</comment>
<feature type="binding site" evidence="1">
    <location>
        <position position="244"/>
    </location>
    <ligand>
        <name>Mg(2+)</name>
        <dbReference type="ChEBI" id="CHEBI:18420"/>
        <label>3</label>
    </ligand>
</feature>
<organism evidence="4 5">
    <name type="scientific">Candidatus Acidulodesulfobacterium acidiphilum</name>
    <dbReference type="NCBI Taxonomy" id="2597224"/>
    <lineage>
        <taxon>Bacteria</taxon>
        <taxon>Deltaproteobacteria</taxon>
        <taxon>Candidatus Acidulodesulfobacterales</taxon>
        <taxon>Candidatus Acidulodesulfobacterium</taxon>
    </lineage>
</organism>
<dbReference type="GO" id="GO:0009030">
    <property type="term" value="F:thiamine-phosphate kinase activity"/>
    <property type="evidence" value="ECO:0007669"/>
    <property type="project" value="UniProtKB-UniRule"/>
</dbReference>
<proteinExistence type="inferred from homology"/>
<keyword evidence="1" id="KW-0547">Nucleotide-binding</keyword>
<evidence type="ECO:0000313" key="4">
    <source>
        <dbReference type="EMBL" id="RZV37209.1"/>
    </source>
</evidence>
<evidence type="ECO:0000259" key="3">
    <source>
        <dbReference type="Pfam" id="PF02769"/>
    </source>
</evidence>
<feature type="domain" description="PurM-like N-terminal" evidence="2">
    <location>
        <begin position="49"/>
        <end position="158"/>
    </location>
</feature>
<comment type="caution">
    <text evidence="4">The sequence shown here is derived from an EMBL/GenBank/DDBJ whole genome shotgun (WGS) entry which is preliminary data.</text>
</comment>
<dbReference type="InterPro" id="IPR006283">
    <property type="entry name" value="ThiL-like"/>
</dbReference>
<dbReference type="AlphaFoldDB" id="A0A520X7M3"/>
<feature type="binding site" evidence="1">
    <location>
        <position position="51"/>
    </location>
    <ligand>
        <name>Mg(2+)</name>
        <dbReference type="ChEBI" id="CHEBI:18420"/>
        <label>4</label>
    </ligand>
</feature>
<feature type="binding site" evidence="1">
    <location>
        <position position="95"/>
    </location>
    <ligand>
        <name>Mg(2+)</name>
        <dbReference type="ChEBI" id="CHEBI:18420"/>
        <label>3</label>
    </ligand>
</feature>
<feature type="binding site" evidence="1">
    <location>
        <position position="297"/>
    </location>
    <ligand>
        <name>substrate</name>
    </ligand>
</feature>
<keyword evidence="1" id="KW-0460">Magnesium</keyword>
<feature type="binding site" evidence="1">
    <location>
        <position position="73"/>
    </location>
    <ligand>
        <name>substrate</name>
    </ligand>
</feature>
<dbReference type="SUPFAM" id="SSF56042">
    <property type="entry name" value="PurM C-terminal domain-like"/>
    <property type="match status" value="1"/>
</dbReference>
<dbReference type="PIRSF" id="PIRSF005303">
    <property type="entry name" value="Thiam_monoph_kin"/>
    <property type="match status" value="1"/>
</dbReference>
<dbReference type="HAMAP" id="MF_02128">
    <property type="entry name" value="TMP_kinase"/>
    <property type="match status" value="1"/>
</dbReference>
<feature type="binding site" evidence="1">
    <location>
        <position position="143"/>
    </location>
    <ligand>
        <name>Mg(2+)</name>
        <dbReference type="ChEBI" id="CHEBI:18420"/>
        <label>1</label>
    </ligand>
</feature>
<feature type="binding site" evidence="1">
    <location>
        <position position="95"/>
    </location>
    <ligand>
        <name>Mg(2+)</name>
        <dbReference type="ChEBI" id="CHEBI:18420"/>
        <label>2</label>
    </ligand>
</feature>
<dbReference type="UniPathway" id="UPA00060">
    <property type="reaction ID" value="UER00142"/>
</dbReference>
<dbReference type="GO" id="GO:0009228">
    <property type="term" value="P:thiamine biosynthetic process"/>
    <property type="evidence" value="ECO:0007669"/>
    <property type="project" value="UniProtKB-KW"/>
</dbReference>
<sequence length="358" mass="40521">MLRKLQQILTRKRVIEKEKFNESELIKYIEKAGLETQDFNKNLIVESIGDDCAVIEDKNKILLSSDNITENVHFSFDLYDFREIGKKSFLVNLSDIAAMGGIPRLFLMSLFIPPYLCTSDIKSLIKGVIEEAKKYEVSLIGGNISSASELSVSITIIGDCESAGIKRFGSKKGDAVYVSGEIGNSWMAFYLNSNKDYIFKNKTRLKSSDKKLITDFIKKYKLPKPRINLGRKLFTKNLAGSLTDISDGIYKDIFNVAGEGCGCRINVEDIPVNDGLKKIADILNIENYFDDIISFGEDYELLWTFDREYTHSELMEIKDSCGINIKKIGFIDENSAKLTLIKGGKVFMPENHTFRHLE</sequence>
<feature type="binding site" evidence="1">
    <location>
        <position position="247"/>
    </location>
    <ligand>
        <name>Mg(2+)</name>
        <dbReference type="ChEBI" id="CHEBI:18420"/>
        <label>5</label>
    </ligand>
</feature>
<feature type="binding site" evidence="1">
    <location>
        <position position="65"/>
    </location>
    <ligand>
        <name>Mg(2+)</name>
        <dbReference type="ChEBI" id="CHEBI:18420"/>
        <label>1</label>
    </ligand>
</feature>
<feature type="binding site" evidence="1">
    <location>
        <position position="354"/>
    </location>
    <ligand>
        <name>substrate</name>
    </ligand>
</feature>
<keyword evidence="1 4" id="KW-0808">Transferase</keyword>
<protein>
    <recommendedName>
        <fullName evidence="1">Thiamine-monophosphate kinase</fullName>
        <shortName evidence="1">TMP kinase</shortName>
        <shortName evidence="1">Thiamine-phosphate kinase</shortName>
        <ecNumber evidence="1">2.7.4.16</ecNumber>
    </recommendedName>
</protein>
<dbReference type="PANTHER" id="PTHR30270">
    <property type="entry name" value="THIAMINE-MONOPHOSPHATE KINASE"/>
    <property type="match status" value="1"/>
</dbReference>
<dbReference type="InterPro" id="IPR036921">
    <property type="entry name" value="PurM-like_N_sf"/>
</dbReference>
<dbReference type="GO" id="GO:0000287">
    <property type="term" value="F:magnesium ion binding"/>
    <property type="evidence" value="ECO:0007669"/>
    <property type="project" value="UniProtKB-UniRule"/>
</dbReference>
<dbReference type="InterPro" id="IPR010918">
    <property type="entry name" value="PurM-like_C_dom"/>
</dbReference>
<evidence type="ECO:0000259" key="2">
    <source>
        <dbReference type="Pfam" id="PF00586"/>
    </source>
</evidence>
<reference evidence="4 5" key="1">
    <citation type="submission" date="2019-01" db="EMBL/GenBank/DDBJ databases">
        <title>Insights into ecological role of a new deltaproteobacterial order Candidatus Sinidesulfobacterales (Sva0485) by metagenomics and metatranscriptomics.</title>
        <authorList>
            <person name="Tan S."/>
            <person name="Liu J."/>
            <person name="Fang Y."/>
            <person name="Hedlund B."/>
            <person name="Lian Z.-H."/>
            <person name="Huang L.-Y."/>
            <person name="Li J.-T."/>
            <person name="Huang L.-N."/>
            <person name="Li W.-J."/>
            <person name="Jiang H.-C."/>
            <person name="Dong H.-L."/>
            <person name="Shu W.-S."/>
        </authorList>
    </citation>
    <scope>NUCLEOTIDE SEQUENCE [LARGE SCALE GENOMIC DNA]</scope>
    <source>
        <strain evidence="4">AP4</strain>
    </source>
</reference>
<keyword evidence="1" id="KW-0067">ATP-binding</keyword>
<feature type="binding site" evidence="1">
    <location>
        <position position="95"/>
    </location>
    <ligand>
        <name>Mg(2+)</name>
        <dbReference type="ChEBI" id="CHEBI:18420"/>
        <label>4</label>
    </ligand>
</feature>
<name>A0A520X7M3_9DELT</name>
<dbReference type="Gene3D" id="3.30.1330.10">
    <property type="entry name" value="PurM-like, N-terminal domain"/>
    <property type="match status" value="1"/>
</dbReference>
<dbReference type="Proteomes" id="UP000322454">
    <property type="component" value="Unassembled WGS sequence"/>
</dbReference>
<feature type="binding site" evidence="1">
    <location>
        <position position="66"/>
    </location>
    <ligand>
        <name>Mg(2+)</name>
        <dbReference type="ChEBI" id="CHEBI:18420"/>
        <label>2</label>
    </ligand>
</feature>
<dbReference type="Gene3D" id="3.90.650.10">
    <property type="entry name" value="PurM-like C-terminal domain"/>
    <property type="match status" value="1"/>
</dbReference>
<feature type="binding site" evidence="1">
    <location>
        <begin position="142"/>
        <end position="143"/>
    </location>
    <ligand>
        <name>ATP</name>
        <dbReference type="ChEBI" id="CHEBI:30616"/>
    </ligand>
</feature>
<accession>A0A520X7M3</accession>
<dbReference type="Pfam" id="PF02769">
    <property type="entry name" value="AIRS_C"/>
    <property type="match status" value="1"/>
</dbReference>
<keyword evidence="1" id="KW-0479">Metal-binding</keyword>
<dbReference type="CDD" id="cd02194">
    <property type="entry name" value="ThiL"/>
    <property type="match status" value="1"/>
</dbReference>
<feature type="binding site" evidence="1">
    <location>
        <position position="64"/>
    </location>
    <ligand>
        <name>Mg(2+)</name>
        <dbReference type="ChEBI" id="CHEBI:18420"/>
        <label>4</label>
    </ligand>
</feature>
<comment type="function">
    <text evidence="1">Catalyzes the ATP-dependent phosphorylation of thiamine-monophosphate (TMP) to form thiamine-pyrophosphate (TPP), the active form of vitamin B1.</text>
</comment>
<feature type="domain" description="PurM-like C-terminal" evidence="3">
    <location>
        <begin position="171"/>
        <end position="288"/>
    </location>
</feature>
<dbReference type="EMBL" id="SHMQ01000042">
    <property type="protein sequence ID" value="RZV37209.1"/>
    <property type="molecule type" value="Genomic_DNA"/>
</dbReference>
<dbReference type="NCBIfam" id="TIGR01379">
    <property type="entry name" value="thiL"/>
    <property type="match status" value="1"/>
</dbReference>
<evidence type="ECO:0000313" key="5">
    <source>
        <dbReference type="Proteomes" id="UP000322454"/>
    </source>
</evidence>
<gene>
    <name evidence="1 4" type="primary">thiL</name>
    <name evidence="4" type="ORF">EVJ48_09315</name>
</gene>
<dbReference type="Pfam" id="PF00586">
    <property type="entry name" value="AIRS"/>
    <property type="match status" value="1"/>
</dbReference>
<keyword evidence="1 4" id="KW-0418">Kinase</keyword>
<feature type="binding site" evidence="1">
    <location>
        <position position="246"/>
    </location>
    <ligand>
        <name>ATP</name>
        <dbReference type="ChEBI" id="CHEBI:30616"/>
    </ligand>
</feature>
<comment type="similarity">
    <text evidence="1">Belongs to the thiamine-monophosphate kinase family.</text>
</comment>
<feature type="binding site" evidence="1">
    <location>
        <position position="66"/>
    </location>
    <ligand>
        <name>Mg(2+)</name>
        <dbReference type="ChEBI" id="CHEBI:18420"/>
        <label>1</label>
    </ligand>
</feature>
<comment type="miscellaneous">
    <text evidence="1">Reaction mechanism of ThiL seems to utilize a direct, inline transfer of the gamma-phosphate of ATP to TMP rather than a phosphorylated enzyme intermediate.</text>
</comment>
<evidence type="ECO:0000256" key="1">
    <source>
        <dbReference type="HAMAP-Rule" id="MF_02128"/>
    </source>
</evidence>
<dbReference type="GO" id="GO:0005524">
    <property type="term" value="F:ATP binding"/>
    <property type="evidence" value="ECO:0007669"/>
    <property type="project" value="UniProtKB-UniRule"/>
</dbReference>